<name>A0A1B7KXL5_PARTM</name>
<gene>
    <name evidence="3" type="ORF">A7K69_03365</name>
</gene>
<dbReference type="RefSeq" id="WP_064550158.1">
    <property type="nucleotide sequence ID" value="NZ_LXMA01000001.1"/>
</dbReference>
<accession>A0A1B7KXL5</accession>
<comment type="caution">
    <text evidence="3">The sequence shown here is derived from an EMBL/GenBank/DDBJ whole genome shotgun (WGS) entry which is preliminary data.</text>
</comment>
<dbReference type="SUPFAM" id="SSF141371">
    <property type="entry name" value="PilZ domain-like"/>
    <property type="match status" value="2"/>
</dbReference>
<feature type="domain" description="PilZ" evidence="1">
    <location>
        <begin position="97"/>
        <end position="208"/>
    </location>
</feature>
<reference evidence="4" key="1">
    <citation type="submission" date="2016-05" db="EMBL/GenBank/DDBJ databases">
        <authorList>
            <person name="Wang W."/>
            <person name="Zhu L."/>
        </authorList>
    </citation>
    <scope>NUCLEOTIDE SEQUENCE [LARGE SCALE GENOMIC DNA]</scope>
    <source>
        <strain evidence="4">W-2</strain>
    </source>
</reference>
<dbReference type="Pfam" id="PF07238">
    <property type="entry name" value="PilZ"/>
    <property type="match status" value="1"/>
</dbReference>
<sequence>MLKIGDTLMLEPIDGEGEQYKSKVEEIGDSYIHIDYPIHMKTGKTVFLLNGMQFKASFAGEDNGIYLFETEVIGKVRQPIPMVVLSYPGTDKLVRVQRRQYVRVEANTDVAIHPLQQEFAPFTTMTTDISAGGAAIVLPQPQQKQLFPGMVVETWLVLAMRSGEYHYLKLKAKIIRIFQAENSDIYKASLQFFDVSPQDRVLLIRYSFERQLEIRKKEENIANKPQKSVE</sequence>
<dbReference type="GO" id="GO:0035438">
    <property type="term" value="F:cyclic-di-GMP binding"/>
    <property type="evidence" value="ECO:0007669"/>
    <property type="project" value="InterPro"/>
</dbReference>
<organism evidence="3 4">
    <name type="scientific">Parageobacillus thermoglucosidasius</name>
    <name type="common">Geobacillus thermoglucosidasius</name>
    <dbReference type="NCBI Taxonomy" id="1426"/>
    <lineage>
        <taxon>Bacteria</taxon>
        <taxon>Bacillati</taxon>
        <taxon>Bacillota</taxon>
        <taxon>Bacilli</taxon>
        <taxon>Bacillales</taxon>
        <taxon>Anoxybacillaceae</taxon>
        <taxon>Parageobacillus</taxon>
    </lineage>
</organism>
<dbReference type="EMBL" id="LXMA01000001">
    <property type="protein sequence ID" value="OAT74764.1"/>
    <property type="molecule type" value="Genomic_DNA"/>
</dbReference>
<protein>
    <submittedName>
        <fullName evidence="3">Pilus assembly protein PilZ</fullName>
    </submittedName>
</protein>
<dbReference type="InterPro" id="IPR009875">
    <property type="entry name" value="PilZ_domain"/>
</dbReference>
<evidence type="ECO:0000259" key="2">
    <source>
        <dbReference type="Pfam" id="PF12945"/>
    </source>
</evidence>
<feature type="domain" description="Type III secretion system flagellar brake protein YcgR PilZN" evidence="2">
    <location>
        <begin position="3"/>
        <end position="88"/>
    </location>
</feature>
<dbReference type="AlphaFoldDB" id="A0A1B7KXL5"/>
<evidence type="ECO:0000313" key="3">
    <source>
        <dbReference type="EMBL" id="OAT74764.1"/>
    </source>
</evidence>
<dbReference type="OrthoDB" id="1951449at2"/>
<evidence type="ECO:0000313" key="4">
    <source>
        <dbReference type="Proteomes" id="UP000078290"/>
    </source>
</evidence>
<dbReference type="Pfam" id="PF12945">
    <property type="entry name" value="PilZNR"/>
    <property type="match status" value="1"/>
</dbReference>
<proteinExistence type="predicted"/>
<dbReference type="Proteomes" id="UP000078290">
    <property type="component" value="Unassembled WGS sequence"/>
</dbReference>
<evidence type="ECO:0000259" key="1">
    <source>
        <dbReference type="Pfam" id="PF07238"/>
    </source>
</evidence>
<dbReference type="InterPro" id="IPR009926">
    <property type="entry name" value="T3SS_YcgR_PilZN"/>
</dbReference>
<dbReference type="Gene3D" id="2.40.10.220">
    <property type="entry name" value="predicted glycosyltransferase like domains"/>
    <property type="match status" value="1"/>
</dbReference>